<protein>
    <submittedName>
        <fullName evidence="1">Uncharacterized protein</fullName>
    </submittedName>
</protein>
<accession>A0A5B7EXL8</accession>
<keyword evidence="2" id="KW-1185">Reference proteome</keyword>
<proteinExistence type="predicted"/>
<dbReference type="EMBL" id="VSRR010004011">
    <property type="protein sequence ID" value="MPC38205.1"/>
    <property type="molecule type" value="Genomic_DNA"/>
</dbReference>
<dbReference type="AlphaFoldDB" id="A0A5B7EXL8"/>
<sequence>MDYNIYRAVEMVPGCMWRPQMWWVVTARGLVVKSSDGVYPKIVICDGDEGDKAVRDDGDAVPPTRLIDRGRARRRQRHICHPVRLHTFIDGAGGGHCASVRWPMDAVRSSLYLCGLEDCLGGGR</sequence>
<reference evidence="1 2" key="1">
    <citation type="submission" date="2019-05" db="EMBL/GenBank/DDBJ databases">
        <title>Another draft genome of Portunus trituberculatus and its Hox gene families provides insights of decapod evolution.</title>
        <authorList>
            <person name="Jeong J.-H."/>
            <person name="Song I."/>
            <person name="Kim S."/>
            <person name="Choi T."/>
            <person name="Kim D."/>
            <person name="Ryu S."/>
            <person name="Kim W."/>
        </authorList>
    </citation>
    <scope>NUCLEOTIDE SEQUENCE [LARGE SCALE GENOMIC DNA]</scope>
    <source>
        <tissue evidence="1">Muscle</tissue>
    </source>
</reference>
<gene>
    <name evidence="1" type="ORF">E2C01_031709</name>
</gene>
<evidence type="ECO:0000313" key="1">
    <source>
        <dbReference type="EMBL" id="MPC38205.1"/>
    </source>
</evidence>
<evidence type="ECO:0000313" key="2">
    <source>
        <dbReference type="Proteomes" id="UP000324222"/>
    </source>
</evidence>
<organism evidence="1 2">
    <name type="scientific">Portunus trituberculatus</name>
    <name type="common">Swimming crab</name>
    <name type="synonym">Neptunus trituberculatus</name>
    <dbReference type="NCBI Taxonomy" id="210409"/>
    <lineage>
        <taxon>Eukaryota</taxon>
        <taxon>Metazoa</taxon>
        <taxon>Ecdysozoa</taxon>
        <taxon>Arthropoda</taxon>
        <taxon>Crustacea</taxon>
        <taxon>Multicrustacea</taxon>
        <taxon>Malacostraca</taxon>
        <taxon>Eumalacostraca</taxon>
        <taxon>Eucarida</taxon>
        <taxon>Decapoda</taxon>
        <taxon>Pleocyemata</taxon>
        <taxon>Brachyura</taxon>
        <taxon>Eubrachyura</taxon>
        <taxon>Portunoidea</taxon>
        <taxon>Portunidae</taxon>
        <taxon>Portuninae</taxon>
        <taxon>Portunus</taxon>
    </lineage>
</organism>
<comment type="caution">
    <text evidence="1">The sequence shown here is derived from an EMBL/GenBank/DDBJ whole genome shotgun (WGS) entry which is preliminary data.</text>
</comment>
<name>A0A5B7EXL8_PORTR</name>
<dbReference type="Proteomes" id="UP000324222">
    <property type="component" value="Unassembled WGS sequence"/>
</dbReference>